<dbReference type="PANTHER" id="PTHR33387:SF3">
    <property type="entry name" value="DUF985 DOMAIN-CONTAINING PROTEIN"/>
    <property type="match status" value="1"/>
</dbReference>
<sequence>MALSAEVQKLVTELKLVEHPEGGWYRETYRSPVKLQTDKGERNLATLIYYLLPAGVESRIHKVSWDEIWLWQGGGVLDVRSYIGDKYQSHLLGHGTGAIPQQLMPAGTWFNAVVIEGDYVLAACMVAPGFDFADLTFR</sequence>
<protein>
    <recommendedName>
        <fullName evidence="1">DUF985 domain-containing protein</fullName>
    </recommendedName>
</protein>
<dbReference type="PATRIC" id="fig|869212.3.peg.110"/>
<dbReference type="KEGG" id="tpx:Turpa_0152"/>
<dbReference type="InterPro" id="IPR014710">
    <property type="entry name" value="RmlC-like_jellyroll"/>
</dbReference>
<name>I4B0K7_TURPD</name>
<dbReference type="HOGENOM" id="CLU_088365_0_3_12"/>
<evidence type="ECO:0000313" key="3">
    <source>
        <dbReference type="Proteomes" id="UP000006048"/>
    </source>
</evidence>
<dbReference type="Gene3D" id="2.60.120.10">
    <property type="entry name" value="Jelly Rolls"/>
    <property type="match status" value="1"/>
</dbReference>
<dbReference type="RefSeq" id="WP_014801335.1">
    <property type="nucleotide sequence ID" value="NC_018020.1"/>
</dbReference>
<reference evidence="2 3" key="1">
    <citation type="submission" date="2012-06" db="EMBL/GenBank/DDBJ databases">
        <title>The complete chromosome of genome of Turneriella parva DSM 21527.</title>
        <authorList>
            <consortium name="US DOE Joint Genome Institute (JGI-PGF)"/>
            <person name="Lucas S."/>
            <person name="Han J."/>
            <person name="Lapidus A."/>
            <person name="Bruce D."/>
            <person name="Goodwin L."/>
            <person name="Pitluck S."/>
            <person name="Peters L."/>
            <person name="Kyrpides N."/>
            <person name="Mavromatis K."/>
            <person name="Ivanova N."/>
            <person name="Mikhailova N."/>
            <person name="Chertkov O."/>
            <person name="Detter J.C."/>
            <person name="Tapia R."/>
            <person name="Han C."/>
            <person name="Land M."/>
            <person name="Hauser L."/>
            <person name="Markowitz V."/>
            <person name="Cheng J.-F."/>
            <person name="Hugenholtz P."/>
            <person name="Woyke T."/>
            <person name="Wu D."/>
            <person name="Gronow S."/>
            <person name="Wellnitz S."/>
            <person name="Brambilla E."/>
            <person name="Klenk H.-P."/>
            <person name="Eisen J.A."/>
        </authorList>
    </citation>
    <scope>NUCLEOTIDE SEQUENCE [LARGE SCALE GENOMIC DNA]</scope>
    <source>
        <strain evidence="3">ATCC BAA-1111 / DSM 21527 / NCTC 11395 / H</strain>
    </source>
</reference>
<dbReference type="InterPro" id="IPR011051">
    <property type="entry name" value="RmlC_Cupin_sf"/>
</dbReference>
<accession>I4B0K7</accession>
<proteinExistence type="predicted"/>
<feature type="domain" description="DUF985" evidence="1">
    <location>
        <begin position="8"/>
        <end position="137"/>
    </location>
</feature>
<dbReference type="AlphaFoldDB" id="I4B0K7"/>
<dbReference type="CDD" id="cd06121">
    <property type="entry name" value="cupin_YML079wp"/>
    <property type="match status" value="1"/>
</dbReference>
<gene>
    <name evidence="2" type="ordered locus">Turpa_0152</name>
</gene>
<dbReference type="InterPro" id="IPR039935">
    <property type="entry name" value="YML079W-like"/>
</dbReference>
<dbReference type="OrthoDB" id="9798288at2"/>
<evidence type="ECO:0000259" key="1">
    <source>
        <dbReference type="Pfam" id="PF06172"/>
    </source>
</evidence>
<keyword evidence="3" id="KW-1185">Reference proteome</keyword>
<organism evidence="2 3">
    <name type="scientific">Turneriella parva (strain ATCC BAA-1111 / DSM 21527 / NCTC 11395 / H)</name>
    <name type="common">Leptospira parva</name>
    <dbReference type="NCBI Taxonomy" id="869212"/>
    <lineage>
        <taxon>Bacteria</taxon>
        <taxon>Pseudomonadati</taxon>
        <taxon>Spirochaetota</taxon>
        <taxon>Spirochaetia</taxon>
        <taxon>Leptospirales</taxon>
        <taxon>Leptospiraceae</taxon>
        <taxon>Turneriella</taxon>
    </lineage>
</organism>
<dbReference type="STRING" id="869212.Turpa_0152"/>
<dbReference type="Pfam" id="PF06172">
    <property type="entry name" value="Cupin_5"/>
    <property type="match status" value="1"/>
</dbReference>
<dbReference type="SUPFAM" id="SSF51182">
    <property type="entry name" value="RmlC-like cupins"/>
    <property type="match status" value="1"/>
</dbReference>
<dbReference type="Proteomes" id="UP000006048">
    <property type="component" value="Chromosome"/>
</dbReference>
<dbReference type="EMBL" id="CP002959">
    <property type="protein sequence ID" value="AFM10814.1"/>
    <property type="molecule type" value="Genomic_DNA"/>
</dbReference>
<dbReference type="PANTHER" id="PTHR33387">
    <property type="entry name" value="RMLC-LIKE JELLY ROLL FOLD PROTEIN"/>
    <property type="match status" value="1"/>
</dbReference>
<dbReference type="InterPro" id="IPR009327">
    <property type="entry name" value="Cupin_DUF985"/>
</dbReference>
<evidence type="ECO:0000313" key="2">
    <source>
        <dbReference type="EMBL" id="AFM10814.1"/>
    </source>
</evidence>